<evidence type="ECO:0000256" key="1">
    <source>
        <dbReference type="ARBA" id="ARBA00004141"/>
    </source>
</evidence>
<evidence type="ECO:0000256" key="6">
    <source>
        <dbReference type="RuleBase" id="RU365102"/>
    </source>
</evidence>
<evidence type="ECO:0000313" key="8">
    <source>
        <dbReference type="Proteomes" id="UP000639274"/>
    </source>
</evidence>
<dbReference type="Proteomes" id="UP000639274">
    <property type="component" value="Chromosome"/>
</dbReference>
<keyword evidence="3 6" id="KW-0812">Transmembrane</keyword>
<reference evidence="7 8" key="1">
    <citation type="submission" date="2021-03" db="EMBL/GenBank/DDBJ databases">
        <title>Lysobacter sp. nov. isolated from soil of gangwondo yeongwol, south Korea.</title>
        <authorList>
            <person name="Kim K.R."/>
            <person name="Kim K.H."/>
            <person name="Jeon C.O."/>
        </authorList>
    </citation>
    <scope>NUCLEOTIDE SEQUENCE [LARGE SCALE GENOMIC DNA]</scope>
    <source>
        <strain evidence="7 8">R19</strain>
    </source>
</reference>
<keyword evidence="8" id="KW-1185">Reference proteome</keyword>
<keyword evidence="5 6" id="KW-0472">Membrane</keyword>
<organism evidence="7 8">
    <name type="scientific">Agrilutibacter solisilvae</name>
    <dbReference type="NCBI Taxonomy" id="2763317"/>
    <lineage>
        <taxon>Bacteria</taxon>
        <taxon>Pseudomonadati</taxon>
        <taxon>Pseudomonadota</taxon>
        <taxon>Gammaproteobacteria</taxon>
        <taxon>Lysobacterales</taxon>
        <taxon>Lysobacteraceae</taxon>
        <taxon>Agrilutibacter</taxon>
    </lineage>
</organism>
<evidence type="ECO:0000256" key="3">
    <source>
        <dbReference type="ARBA" id="ARBA00022692"/>
    </source>
</evidence>
<evidence type="ECO:0000256" key="4">
    <source>
        <dbReference type="ARBA" id="ARBA00022989"/>
    </source>
</evidence>
<dbReference type="InterPro" id="IPR001727">
    <property type="entry name" value="GDT1-like"/>
</dbReference>
<gene>
    <name evidence="7" type="ORF">I8J32_007525</name>
</gene>
<comment type="similarity">
    <text evidence="2 6">Belongs to the GDT1 family.</text>
</comment>
<protein>
    <recommendedName>
        <fullName evidence="6">GDT1 family protein</fullName>
    </recommendedName>
</protein>
<feature type="transmembrane region" description="Helical" evidence="6">
    <location>
        <begin position="26"/>
        <end position="49"/>
    </location>
</feature>
<keyword evidence="4 6" id="KW-1133">Transmembrane helix</keyword>
<dbReference type="RefSeq" id="WP_207526881.1">
    <property type="nucleotide sequence ID" value="NZ_CP071518.1"/>
</dbReference>
<evidence type="ECO:0000256" key="2">
    <source>
        <dbReference type="ARBA" id="ARBA00009190"/>
    </source>
</evidence>
<evidence type="ECO:0000256" key="5">
    <source>
        <dbReference type="ARBA" id="ARBA00023136"/>
    </source>
</evidence>
<comment type="subcellular location">
    <subcellularLocation>
        <location evidence="1 6">Membrane</location>
        <topology evidence="1 6">Multi-pass membrane protein</topology>
    </subcellularLocation>
</comment>
<dbReference type="GO" id="GO:0016020">
    <property type="term" value="C:membrane"/>
    <property type="evidence" value="ECO:0007669"/>
    <property type="project" value="UniProtKB-SubCell"/>
</dbReference>
<sequence>MAELGDKTQLATLLFSAEGKVSPWKVFFAAGAALLVATAIGVIAGQALAKFVSPTALKIVAGAGFLIIGAWTLYSGLKPAA</sequence>
<feature type="transmembrane region" description="Helical" evidence="6">
    <location>
        <begin position="56"/>
        <end position="74"/>
    </location>
</feature>
<proteinExistence type="inferred from homology"/>
<evidence type="ECO:0000313" key="7">
    <source>
        <dbReference type="EMBL" id="QSX79993.1"/>
    </source>
</evidence>
<dbReference type="EMBL" id="CP071518">
    <property type="protein sequence ID" value="QSX79993.1"/>
    <property type="molecule type" value="Genomic_DNA"/>
</dbReference>
<dbReference type="KEGG" id="lsf:I8J32_007525"/>
<dbReference type="Pfam" id="PF01169">
    <property type="entry name" value="GDT1"/>
    <property type="match status" value="1"/>
</dbReference>
<dbReference type="GO" id="GO:0046873">
    <property type="term" value="F:metal ion transmembrane transporter activity"/>
    <property type="evidence" value="ECO:0007669"/>
    <property type="project" value="InterPro"/>
</dbReference>
<comment type="caution">
    <text evidence="6">Lacks conserved residue(s) required for the propagation of feature annotation.</text>
</comment>
<accession>A0A974Y2E8</accession>
<name>A0A974Y2E8_9GAMM</name>
<dbReference type="AlphaFoldDB" id="A0A974Y2E8"/>